<protein>
    <submittedName>
        <fullName evidence="1">Uncharacterized protein</fullName>
    </submittedName>
</protein>
<dbReference type="EMBL" id="FMAR01000001">
    <property type="protein sequence ID" value="SCB72742.1"/>
    <property type="molecule type" value="Genomic_DNA"/>
</dbReference>
<accession>A0A1C3YRU4</accession>
<proteinExistence type="predicted"/>
<evidence type="ECO:0000313" key="1">
    <source>
        <dbReference type="EMBL" id="SCB72742.1"/>
    </source>
</evidence>
<evidence type="ECO:0000313" key="2">
    <source>
        <dbReference type="Proteomes" id="UP000242818"/>
    </source>
</evidence>
<gene>
    <name evidence="1" type="ORF">GA0116948_10170</name>
</gene>
<name>A0A1C3YRU4_9BACT</name>
<keyword evidence="2" id="KW-1185">Reference proteome</keyword>
<dbReference type="AlphaFoldDB" id="A0A1C3YRU4"/>
<sequence>MTWLPDNLKNIFNRSFACGMKKLNTIFLTLLAIMIVSMHSMAQSSNQVTEYLHLPGPVTLLNNTYLLAWSSHPSDNYYKQEYIPAGDPLDKFHKMVMVDVLTGSATPSQLAAAKIEELKTLKTTNPVVNYQVYQKDQAILLDFLVSENAADGNSILILERNVYRYVPYKDNAGNTGVLLFACAERAYANEVMPYLTNLKGKREELLNAVGNYQLPAIAIK</sequence>
<organism evidence="1 2">
    <name type="scientific">Chitinophaga costaii</name>
    <dbReference type="NCBI Taxonomy" id="1335309"/>
    <lineage>
        <taxon>Bacteria</taxon>
        <taxon>Pseudomonadati</taxon>
        <taxon>Bacteroidota</taxon>
        <taxon>Chitinophagia</taxon>
        <taxon>Chitinophagales</taxon>
        <taxon>Chitinophagaceae</taxon>
        <taxon>Chitinophaga</taxon>
    </lineage>
</organism>
<dbReference type="STRING" id="1335309.GA0116948_10170"/>
<reference evidence="1 2" key="1">
    <citation type="submission" date="2016-08" db="EMBL/GenBank/DDBJ databases">
        <authorList>
            <person name="Seilhamer J.J."/>
        </authorList>
    </citation>
    <scope>NUCLEOTIDE SEQUENCE [LARGE SCALE GENOMIC DNA]</scope>
    <source>
        <strain evidence="1 2">A37T2</strain>
    </source>
</reference>
<dbReference type="Proteomes" id="UP000242818">
    <property type="component" value="Unassembled WGS sequence"/>
</dbReference>